<accession>A0A5C6QFQ7</accession>
<dbReference type="GO" id="GO:0004553">
    <property type="term" value="F:hydrolase activity, hydrolyzing O-glycosyl compounds"/>
    <property type="evidence" value="ECO:0007669"/>
    <property type="project" value="InterPro"/>
</dbReference>
<gene>
    <name evidence="3" type="ORF">ESZ26_11815</name>
    <name evidence="4" type="ORF">ESZ27_09050</name>
</gene>
<name>A0A5C6QFQ7_9GAMM</name>
<comment type="caution">
    <text evidence="4">The sequence shown here is derived from an EMBL/GenBank/DDBJ whole genome shotgun (WGS) entry which is preliminary data.</text>
</comment>
<sequence length="254" mass="28887">MLSIKQIIIASIFFMALILPSYAADSHAANRLNYYAPHAEKAPKVDGVANETVWQLAQWQNLDQRWLGPEFSKEDFQGRYKVVWTPAKLYIMAEIVDDILIDSHRNPFSQYWDDDCLEIFIDEDFSGGDHQYNHNALAYHMSLDNQAIDIGTNKKPQNYSHHVESYWKQQGNTVIWELSIDIYNDEYQDTTDSSSINKPVTLFAGKVMGLMVAYCDNDGSELRENFIGSESAEGGAPDRGWIDAGMFGKLILAK</sequence>
<dbReference type="RefSeq" id="WP_146799717.1">
    <property type="nucleotide sequence ID" value="NZ_VOLP01000014.1"/>
</dbReference>
<dbReference type="InterPro" id="IPR010502">
    <property type="entry name" value="Carb-bd_dom_fam9"/>
</dbReference>
<dbReference type="AlphaFoldDB" id="A0A5C6QFQ7"/>
<feature type="signal peptide" evidence="1">
    <location>
        <begin position="1"/>
        <end position="23"/>
    </location>
</feature>
<dbReference type="Pfam" id="PF06452">
    <property type="entry name" value="CBM9_1"/>
    <property type="match status" value="1"/>
</dbReference>
<keyword evidence="5" id="KW-1185">Reference proteome</keyword>
<dbReference type="EMBL" id="VOLQ01000014">
    <property type="protein sequence ID" value="TWX67422.1"/>
    <property type="molecule type" value="Genomic_DNA"/>
</dbReference>
<organism evidence="4 6">
    <name type="scientific">Colwellia hornerae</name>
    <dbReference type="NCBI Taxonomy" id="89402"/>
    <lineage>
        <taxon>Bacteria</taxon>
        <taxon>Pseudomonadati</taxon>
        <taxon>Pseudomonadota</taxon>
        <taxon>Gammaproteobacteria</taxon>
        <taxon>Alteromonadales</taxon>
        <taxon>Colwelliaceae</taxon>
        <taxon>Colwellia</taxon>
    </lineage>
</organism>
<evidence type="ECO:0000313" key="5">
    <source>
        <dbReference type="Proteomes" id="UP000321525"/>
    </source>
</evidence>
<dbReference type="EMBL" id="VOLR01000015">
    <property type="protein sequence ID" value="TWX58370.1"/>
    <property type="molecule type" value="Genomic_DNA"/>
</dbReference>
<dbReference type="GO" id="GO:0030246">
    <property type="term" value="F:carbohydrate binding"/>
    <property type="evidence" value="ECO:0007669"/>
    <property type="project" value="InterPro"/>
</dbReference>
<evidence type="ECO:0000313" key="4">
    <source>
        <dbReference type="EMBL" id="TWX67422.1"/>
    </source>
</evidence>
<dbReference type="Gene3D" id="2.60.40.1190">
    <property type="match status" value="1"/>
</dbReference>
<dbReference type="Proteomes" id="UP000321525">
    <property type="component" value="Unassembled WGS sequence"/>
</dbReference>
<proteinExistence type="predicted"/>
<keyword evidence="1" id="KW-0732">Signal</keyword>
<dbReference type="CDD" id="cd00241">
    <property type="entry name" value="DOMON_like"/>
    <property type="match status" value="1"/>
</dbReference>
<evidence type="ECO:0000256" key="1">
    <source>
        <dbReference type="SAM" id="SignalP"/>
    </source>
</evidence>
<dbReference type="SUPFAM" id="SSF49344">
    <property type="entry name" value="CBD9-like"/>
    <property type="match status" value="1"/>
</dbReference>
<dbReference type="GO" id="GO:0016052">
    <property type="term" value="P:carbohydrate catabolic process"/>
    <property type="evidence" value="ECO:0007669"/>
    <property type="project" value="InterPro"/>
</dbReference>
<feature type="chain" id="PRO_5022761240" description="Carbohydrate-binding domain-containing protein" evidence="1">
    <location>
        <begin position="24"/>
        <end position="254"/>
    </location>
</feature>
<protein>
    <recommendedName>
        <fullName evidence="2">Carbohydrate-binding domain-containing protein</fullName>
    </recommendedName>
</protein>
<dbReference type="Proteomes" id="UP000321917">
    <property type="component" value="Unassembled WGS sequence"/>
</dbReference>
<reference evidence="4 6" key="1">
    <citation type="submission" date="2019-07" db="EMBL/GenBank/DDBJ databases">
        <title>Genomes of sea-ice associated Colwellia species.</title>
        <authorList>
            <person name="Bowman J.P."/>
        </authorList>
    </citation>
    <scope>NUCLEOTIDE SEQUENCE [LARGE SCALE GENOMIC DNA]</scope>
    <source>
        <strain evidence="3 5">ACAM 607</strain>
        <strain evidence="4 6">IC036</strain>
    </source>
</reference>
<evidence type="ECO:0000313" key="6">
    <source>
        <dbReference type="Proteomes" id="UP000321917"/>
    </source>
</evidence>
<dbReference type="OrthoDB" id="9786766at2"/>
<evidence type="ECO:0000259" key="2">
    <source>
        <dbReference type="Pfam" id="PF06452"/>
    </source>
</evidence>
<evidence type="ECO:0000313" key="3">
    <source>
        <dbReference type="EMBL" id="TWX58370.1"/>
    </source>
</evidence>
<feature type="domain" description="Carbohydrate-binding" evidence="2">
    <location>
        <begin position="45"/>
        <end position="253"/>
    </location>
</feature>